<dbReference type="Pfam" id="PF13280">
    <property type="entry name" value="WYL"/>
    <property type="match status" value="1"/>
</dbReference>
<dbReference type="InterPro" id="IPR051534">
    <property type="entry name" value="CBASS_pafABC_assoc_protein"/>
</dbReference>
<proteinExistence type="predicted"/>
<reference evidence="2" key="1">
    <citation type="journal article" date="2014" name="Front. Microbiol.">
        <title>High frequency of phylogenetically diverse reductive dehalogenase-homologous genes in deep subseafloor sedimentary metagenomes.</title>
        <authorList>
            <person name="Kawai M."/>
            <person name="Futagami T."/>
            <person name="Toyoda A."/>
            <person name="Takaki Y."/>
            <person name="Nishi S."/>
            <person name="Hori S."/>
            <person name="Arai W."/>
            <person name="Tsubouchi T."/>
            <person name="Morono Y."/>
            <person name="Uchiyama I."/>
            <person name="Ito T."/>
            <person name="Fujiyama A."/>
            <person name="Inagaki F."/>
            <person name="Takami H."/>
        </authorList>
    </citation>
    <scope>NUCLEOTIDE SEQUENCE</scope>
    <source>
        <strain evidence="2">Expedition CK06-06</strain>
    </source>
</reference>
<accession>X1ED80</accession>
<sequence>MLSVPAPLAELGVDQDLKAALLKLSASLPEVYRPEGIRVRQRIHLDSTAWFHQEVQVPHMHTIQQGLFQDLQLNLTYRLAFDAQVEHFVEPYGLVAKTNLWYLIFAREGVIFVHKIADVLHAELTQDKFDYPPEFDLVKFWTDWCRVYEINQPQFAAQVRLRPDLVRMLQYFEDPL</sequence>
<dbReference type="EMBL" id="BART01032001">
    <property type="protein sequence ID" value="GAH18310.1"/>
    <property type="molecule type" value="Genomic_DNA"/>
</dbReference>
<gene>
    <name evidence="2" type="ORF">S01H4_55442</name>
</gene>
<dbReference type="PANTHER" id="PTHR34580:SF1">
    <property type="entry name" value="PROTEIN PAFC"/>
    <property type="match status" value="1"/>
</dbReference>
<comment type="caution">
    <text evidence="2">The sequence shown here is derived from an EMBL/GenBank/DDBJ whole genome shotgun (WGS) entry which is preliminary data.</text>
</comment>
<feature type="non-terminal residue" evidence="2">
    <location>
        <position position="176"/>
    </location>
</feature>
<evidence type="ECO:0000259" key="1">
    <source>
        <dbReference type="Pfam" id="PF13280"/>
    </source>
</evidence>
<dbReference type="InterPro" id="IPR026881">
    <property type="entry name" value="WYL_dom"/>
</dbReference>
<name>X1ED80_9ZZZZ</name>
<feature type="domain" description="WYL" evidence="1">
    <location>
        <begin position="59"/>
        <end position="104"/>
    </location>
</feature>
<dbReference type="AlphaFoldDB" id="X1ED80"/>
<protein>
    <recommendedName>
        <fullName evidence="1">WYL domain-containing protein</fullName>
    </recommendedName>
</protein>
<evidence type="ECO:0000313" key="2">
    <source>
        <dbReference type="EMBL" id="GAH18310.1"/>
    </source>
</evidence>
<dbReference type="PANTHER" id="PTHR34580">
    <property type="match status" value="1"/>
</dbReference>
<organism evidence="2">
    <name type="scientific">marine sediment metagenome</name>
    <dbReference type="NCBI Taxonomy" id="412755"/>
    <lineage>
        <taxon>unclassified sequences</taxon>
        <taxon>metagenomes</taxon>
        <taxon>ecological metagenomes</taxon>
    </lineage>
</organism>